<dbReference type="SUPFAM" id="SSF89796">
    <property type="entry name" value="CoA-transferase family III (CaiB/BaiF)"/>
    <property type="match status" value="1"/>
</dbReference>
<dbReference type="Gene3D" id="3.30.1540.10">
    <property type="entry name" value="formyl-coa transferase, domain 3"/>
    <property type="match status" value="1"/>
</dbReference>
<dbReference type="InterPro" id="IPR003673">
    <property type="entry name" value="CoA-Trfase_fam_III"/>
</dbReference>
<dbReference type="InterPro" id="IPR023606">
    <property type="entry name" value="CoA-Trfase_III_dom_1_sf"/>
</dbReference>
<dbReference type="InterPro" id="IPR044855">
    <property type="entry name" value="CoA-Trfase_III_dom3_sf"/>
</dbReference>
<evidence type="ECO:0000256" key="1">
    <source>
        <dbReference type="ARBA" id="ARBA00022679"/>
    </source>
</evidence>
<dbReference type="PANTHER" id="PTHR48207:SF4">
    <property type="entry name" value="BLL6097 PROTEIN"/>
    <property type="match status" value="1"/>
</dbReference>
<dbReference type="InterPro" id="IPR050483">
    <property type="entry name" value="CoA-transferase_III_domain"/>
</dbReference>
<proteinExistence type="predicted"/>
<dbReference type="OrthoDB" id="5294844at2"/>
<evidence type="ECO:0000313" key="2">
    <source>
        <dbReference type="EMBL" id="KWF30826.1"/>
    </source>
</evidence>
<evidence type="ECO:0000313" key="3">
    <source>
        <dbReference type="Proteomes" id="UP000062912"/>
    </source>
</evidence>
<dbReference type="RefSeq" id="WP_060241014.1">
    <property type="nucleotide sequence ID" value="NZ_LPJR01000025.1"/>
</dbReference>
<reference evidence="2 3" key="1">
    <citation type="submission" date="2015-11" db="EMBL/GenBank/DDBJ databases">
        <title>Expanding the genomic diversity of Burkholderia species for the development of highly accurate diagnostics.</title>
        <authorList>
            <person name="Sahl J."/>
            <person name="Keim P."/>
            <person name="Wagner D."/>
        </authorList>
    </citation>
    <scope>NUCLEOTIDE SEQUENCE [LARGE SCALE GENOMIC DNA]</scope>
    <source>
        <strain evidence="2 3">MSMB368WGS</strain>
    </source>
</reference>
<dbReference type="GO" id="GO:0008410">
    <property type="term" value="F:CoA-transferase activity"/>
    <property type="evidence" value="ECO:0007669"/>
    <property type="project" value="TreeGrafter"/>
</dbReference>
<dbReference type="Proteomes" id="UP000062912">
    <property type="component" value="Unassembled WGS sequence"/>
</dbReference>
<dbReference type="Gene3D" id="3.40.50.10540">
    <property type="entry name" value="Crotonobetainyl-coa:carnitine coa-transferase, domain 1"/>
    <property type="match status" value="1"/>
</dbReference>
<dbReference type="AlphaFoldDB" id="A0A132EJA5"/>
<dbReference type="Pfam" id="PF02515">
    <property type="entry name" value="CoA_transf_3"/>
    <property type="match status" value="1"/>
</dbReference>
<protein>
    <submittedName>
        <fullName evidence="2">Carnitine dehydratase</fullName>
    </submittedName>
</protein>
<accession>A0A132EJA5</accession>
<organism evidence="2 3">
    <name type="scientific">Burkholderia pseudomultivorans</name>
    <dbReference type="NCBI Taxonomy" id="1207504"/>
    <lineage>
        <taxon>Bacteria</taxon>
        <taxon>Pseudomonadati</taxon>
        <taxon>Pseudomonadota</taxon>
        <taxon>Betaproteobacteria</taxon>
        <taxon>Burkholderiales</taxon>
        <taxon>Burkholderiaceae</taxon>
        <taxon>Burkholderia</taxon>
        <taxon>Burkholderia cepacia complex</taxon>
    </lineage>
</organism>
<gene>
    <name evidence="2" type="ORF">WT56_12480</name>
</gene>
<comment type="caution">
    <text evidence="2">The sequence shown here is derived from an EMBL/GenBank/DDBJ whole genome shotgun (WGS) entry which is preliminary data.</text>
</comment>
<dbReference type="PANTHER" id="PTHR48207">
    <property type="entry name" value="SUCCINATE--HYDROXYMETHYLGLUTARATE COA-TRANSFERASE"/>
    <property type="match status" value="1"/>
</dbReference>
<name>A0A132EJA5_9BURK</name>
<dbReference type="EMBL" id="LPJR01000025">
    <property type="protein sequence ID" value="KWF30826.1"/>
    <property type="molecule type" value="Genomic_DNA"/>
</dbReference>
<sequence>MTGKPILDGIRVLDMTSVIFGPYCTATLAEMGADVIKIEPASGDEIRRVGRPAHTRGMGPAHMTLNRGKRSVAWDLKTPRGRAALTRLLRCCDVFIHNLRDDAIARLGLGYEAAKAIRADLVYVHCSGFGAGGPAAGKPAYDDIIQAASGAAMLLPRADGDPAPRFLPMAMADKVAGLHAVYAVLGALFHRARTGEGQAVEVPMFESFTHFLLQDHLYGRAFVPPTDRAGYPRQLDPLRQPMRCVDGYLSVAPYTDERWVRFFEVTGNLAFLKREGLDSARARFRSLDRMQAEMATILSAGTVREWLALFDACDIPAAQVRDLDAVFDDPHLQAVEFFRCRTHPTEGEYVEMRLPVRFHGAASVAVAGAPNLGEHSDEIARWLDDGVRDA</sequence>
<keyword evidence="1" id="KW-0808">Transferase</keyword>